<dbReference type="PANTHER" id="PTHR43762:SF1">
    <property type="entry name" value="D-ARABINONO-1,4-LACTONE OXIDASE"/>
    <property type="match status" value="1"/>
</dbReference>
<dbReference type="InterPro" id="IPR010031">
    <property type="entry name" value="FAD_lactone_oxidase-like"/>
</dbReference>
<organism evidence="3 4">
    <name type="scientific">Simiduia agarivorans (strain DSM 21679 / JCM 13881 / BCRC 17597 / SA1)</name>
    <dbReference type="NCBI Taxonomy" id="1117647"/>
    <lineage>
        <taxon>Bacteria</taxon>
        <taxon>Pseudomonadati</taxon>
        <taxon>Pseudomonadota</taxon>
        <taxon>Gammaproteobacteria</taxon>
        <taxon>Cellvibrionales</taxon>
        <taxon>Cellvibrionaceae</taxon>
        <taxon>Simiduia</taxon>
    </lineage>
</organism>
<dbReference type="HOGENOM" id="CLU_032465_0_0_6"/>
<dbReference type="Gene3D" id="3.30.465.10">
    <property type="match status" value="1"/>
</dbReference>
<dbReference type="InterPro" id="IPR036318">
    <property type="entry name" value="FAD-bd_PCMH-like_sf"/>
</dbReference>
<dbReference type="KEGG" id="saga:M5M_17905"/>
<dbReference type="InterPro" id="IPR016169">
    <property type="entry name" value="FAD-bd_PCMH_sub2"/>
</dbReference>
<keyword evidence="1" id="KW-0285">Flavoprotein</keyword>
<dbReference type="STRING" id="1117647.M5M_17905"/>
<dbReference type="GO" id="GO:0016899">
    <property type="term" value="F:oxidoreductase activity, acting on the CH-OH group of donors, oxygen as acceptor"/>
    <property type="evidence" value="ECO:0007669"/>
    <property type="project" value="InterPro"/>
</dbReference>
<evidence type="ECO:0000259" key="2">
    <source>
        <dbReference type="PROSITE" id="PS51387"/>
    </source>
</evidence>
<proteinExistence type="predicted"/>
<evidence type="ECO:0000313" key="4">
    <source>
        <dbReference type="Proteomes" id="UP000000466"/>
    </source>
</evidence>
<keyword evidence="4" id="KW-1185">Reference proteome</keyword>
<dbReference type="PROSITE" id="PS51387">
    <property type="entry name" value="FAD_PCMH"/>
    <property type="match status" value="1"/>
</dbReference>
<protein>
    <submittedName>
        <fullName evidence="3">FAD linked oxidase domain-containing protein</fullName>
    </submittedName>
</protein>
<gene>
    <name evidence="3" type="ordered locus">M5M_17905</name>
</gene>
<dbReference type="Proteomes" id="UP000000466">
    <property type="component" value="Chromosome"/>
</dbReference>
<dbReference type="GO" id="GO:0071949">
    <property type="term" value="F:FAD binding"/>
    <property type="evidence" value="ECO:0007669"/>
    <property type="project" value="InterPro"/>
</dbReference>
<dbReference type="Pfam" id="PF01565">
    <property type="entry name" value="FAD_binding_4"/>
    <property type="match status" value="1"/>
</dbReference>
<keyword evidence="1" id="KW-0274">FAD</keyword>
<dbReference type="SUPFAM" id="SSF56176">
    <property type="entry name" value="FAD-binding/transporter-associated domain-like"/>
    <property type="match status" value="1"/>
</dbReference>
<sequence length="438" mass="48647">MKIQTIHSWGRLTQNQYTVFKPTLAEEVPNFLHTIKEPVLAIGLLRSYGDACLNNQGPLLCTTQLDHLIAFDTESGILHCGAGVTLGEIQRLFAPKGWMLAVTPGTQFVTVGGAIANDVHGKNHHKQGTFGRHALSITLARTDRPVLRCSQDQHPDLFAATIGGIGLTGIILSAEIQLKKITGTGWLTSENIPFSDLNGFYQLSEESEGSWEHTVAWFDCLSTNGRGIFSRSNYCNKKLSPPSKRNVSIPFTPPISPLNGLTVRIFNELYYNILKSRARISEQHYSSVFYPLDHISNWNRMYGNAGFYQYQCVIPEEAGIAPVKDLLNEIRRSSAGSFLAVLKKFGSLKSPGLLSFPIQGTTIALDFPNKGKRTLALFERLDNIVRLAEGKLYSAKDARGPKDLLLPKQEIIDRYVLQLDRGINSDLARRILPEEINP</sequence>
<evidence type="ECO:0000313" key="3">
    <source>
        <dbReference type="EMBL" id="AFV00710.1"/>
    </source>
</evidence>
<accession>K4KNH7</accession>
<dbReference type="InterPro" id="IPR006094">
    <property type="entry name" value="Oxid_FAD_bind_N"/>
</dbReference>
<name>K4KNH7_SIMAS</name>
<feature type="domain" description="FAD-binding PCMH-type" evidence="2">
    <location>
        <begin position="12"/>
        <end position="181"/>
    </location>
</feature>
<dbReference type="EMBL" id="CP003746">
    <property type="protein sequence ID" value="AFV00710.1"/>
    <property type="molecule type" value="Genomic_DNA"/>
</dbReference>
<evidence type="ECO:0000256" key="1">
    <source>
        <dbReference type="ARBA" id="ARBA00022827"/>
    </source>
</evidence>
<dbReference type="RefSeq" id="WP_015048862.1">
    <property type="nucleotide sequence ID" value="NC_018868.3"/>
</dbReference>
<reference evidence="3 4" key="1">
    <citation type="journal article" date="2013" name="Genome Announc.">
        <title>Complete genome sequence of Simiduia agarivorans SA1(T), a marine bacterium able to degrade a variety of polysaccharides.</title>
        <authorList>
            <person name="Lin S.Y."/>
            <person name="Shieh W.Y."/>
            <person name="Chen J.S."/>
            <person name="Tang S.L."/>
        </authorList>
    </citation>
    <scope>NUCLEOTIDE SEQUENCE [LARGE SCALE GENOMIC DNA]</scope>
    <source>
        <strain evidence="4">DSM 21679 / JCM 13881 / BCRC 17597 / SA1</strain>
    </source>
</reference>
<dbReference type="AlphaFoldDB" id="K4KNH7"/>
<dbReference type="InterPro" id="IPR016166">
    <property type="entry name" value="FAD-bd_PCMH"/>
</dbReference>
<dbReference type="PANTHER" id="PTHR43762">
    <property type="entry name" value="L-GULONOLACTONE OXIDASE"/>
    <property type="match status" value="1"/>
</dbReference>
<dbReference type="eggNOG" id="COG0277">
    <property type="taxonomic scope" value="Bacteria"/>
</dbReference>